<proteinExistence type="predicted"/>
<feature type="region of interest" description="Disordered" evidence="1">
    <location>
        <begin position="314"/>
        <end position="368"/>
    </location>
</feature>
<feature type="compositionally biased region" description="Polar residues" evidence="1">
    <location>
        <begin position="592"/>
        <end position="601"/>
    </location>
</feature>
<dbReference type="VEuPathDB" id="CryptoDB:Chro.30233"/>
<protein>
    <submittedName>
        <fullName evidence="2">Uncharacterized protein</fullName>
    </submittedName>
</protein>
<feature type="region of interest" description="Disordered" evidence="1">
    <location>
        <begin position="654"/>
        <end position="690"/>
    </location>
</feature>
<feature type="compositionally biased region" description="Basic and acidic residues" evidence="1">
    <location>
        <begin position="1"/>
        <end position="10"/>
    </location>
</feature>
<name>A0A0S4TEN0_CRYHO</name>
<feature type="region of interest" description="Disordered" evidence="1">
    <location>
        <begin position="592"/>
        <end position="611"/>
    </location>
</feature>
<dbReference type="VEuPathDB" id="CryptoDB:CHUDEA3_1980"/>
<gene>
    <name evidence="2" type="ORF">CHUDEA3_1980</name>
</gene>
<dbReference type="AlphaFoldDB" id="A0A0S4TEN0"/>
<dbReference type="OrthoDB" id="342846at2759"/>
<feature type="region of interest" description="Disordered" evidence="1">
    <location>
        <begin position="180"/>
        <end position="213"/>
    </location>
</feature>
<feature type="compositionally biased region" description="Low complexity" evidence="1">
    <location>
        <begin position="195"/>
        <end position="207"/>
    </location>
</feature>
<feature type="compositionally biased region" description="Low complexity" evidence="1">
    <location>
        <begin position="502"/>
        <end position="522"/>
    </location>
</feature>
<evidence type="ECO:0000313" key="2">
    <source>
        <dbReference type="EMBL" id="CUV05068.1"/>
    </source>
</evidence>
<organism evidence="2">
    <name type="scientific">Cryptosporidium hominis</name>
    <dbReference type="NCBI Taxonomy" id="237895"/>
    <lineage>
        <taxon>Eukaryota</taxon>
        <taxon>Sar</taxon>
        <taxon>Alveolata</taxon>
        <taxon>Apicomplexa</taxon>
        <taxon>Conoidasida</taxon>
        <taxon>Coccidia</taxon>
        <taxon>Eucoccidiorida</taxon>
        <taxon>Eimeriorina</taxon>
        <taxon>Cryptosporidiidae</taxon>
        <taxon>Cryptosporidium</taxon>
    </lineage>
</organism>
<feature type="compositionally biased region" description="Polar residues" evidence="1">
    <location>
        <begin position="55"/>
        <end position="74"/>
    </location>
</feature>
<reference evidence="2" key="1">
    <citation type="submission" date="2015-08" db="EMBL/GenBank/DDBJ databases">
        <authorList>
            <person name="Babu N.S."/>
            <person name="Beckwith C.J."/>
            <person name="Beseler K.G."/>
            <person name="Brison A."/>
            <person name="Carone J.V."/>
            <person name="Caskin T.P."/>
            <person name="Diamond M."/>
            <person name="Durham M.E."/>
            <person name="Foxe J.M."/>
            <person name="Go M."/>
            <person name="Henderson B.A."/>
            <person name="Jones I.B."/>
            <person name="McGettigan J.A."/>
            <person name="Micheletti S.J."/>
            <person name="Nasrallah M.E."/>
            <person name="Ortiz D."/>
            <person name="Piller C.R."/>
            <person name="Privatt S.R."/>
            <person name="Schneider S.L."/>
            <person name="Sharp S."/>
            <person name="Smith T.C."/>
            <person name="Stanton J.D."/>
            <person name="Ullery H.E."/>
            <person name="Wilson R.J."/>
            <person name="Serrano M.G."/>
            <person name="Buck G."/>
            <person name="Lee V."/>
            <person name="Wang Y."/>
            <person name="Carvalho R."/>
            <person name="Voegtly L."/>
            <person name="Shi R."/>
            <person name="Duckworth R."/>
            <person name="Johnson A."/>
            <person name="Loviza R."/>
            <person name="Walstead R."/>
            <person name="Shah Z."/>
            <person name="Kiflezghi M."/>
            <person name="Wade K."/>
            <person name="Ball S.L."/>
            <person name="Bradley K.W."/>
            <person name="Asai D.J."/>
            <person name="Bowman C.A."/>
            <person name="Russell D.A."/>
            <person name="Pope W.H."/>
            <person name="Jacobs-Sera D."/>
            <person name="Hendrix R.W."/>
            <person name="Hatfull G.F."/>
        </authorList>
    </citation>
    <scope>NUCLEOTIDE SEQUENCE [LARGE SCALE GENOMIC DNA]</scope>
</reference>
<dbReference type="VEuPathDB" id="CryptoDB:ChTU502y2012_414g0100"/>
<feature type="compositionally biased region" description="Polar residues" evidence="1">
    <location>
        <begin position="349"/>
        <end position="365"/>
    </location>
</feature>
<feature type="compositionally biased region" description="Polar residues" evidence="1">
    <location>
        <begin position="180"/>
        <end position="194"/>
    </location>
</feature>
<dbReference type="Proteomes" id="UP000199752">
    <property type="component" value="Chromosome 3"/>
</dbReference>
<dbReference type="VEuPathDB" id="CryptoDB:GY17_00002720"/>
<dbReference type="EMBL" id="LN877949">
    <property type="protein sequence ID" value="CUV05068.1"/>
    <property type="molecule type" value="Genomic_DNA"/>
</dbReference>
<sequence>MTSCSEKIKASESGTKVSAASHEPLAKDEVSQAQIKSIDQAKSSLLELDPEIVENSTNQTENGSGSVVITPTGVSKTSSIDDITTCTTSSDISTPIELSLTAKRPRAETSFSDKLDSDTLEPTIKVQSLDPSIGIVSKSEAEIRSSFIQDHGPASTVVSSPTPCNSIVFKCIDASESGVDINNRTESNSTEVTPTSEASKSTTASASPLNQSQSCKDELNSGICMGAKQPALLSSKQLFDELVQLAAVSPTTGASGIALLNPQQLASLDNGVLQQSLQNFGLLMGTGLGMPSLGATGNTTPIKVQSPSISASQLMVGSMGPSSAEDLQQSTSASTTASASTATSSTASPLTSPINLSSASATHGSAGQIPGMVTQNQFISQLMANPLFQPQAIASQSSQNLNRMVSAAFGAGSPQTTPASSTFGWPSGGSTTPQGFCPTGTQPGMANFAALLAAANSQLHSHNTFPVTFPTPVNRSISNGSNPILMPMQSATPSDGSAFEGAQTSTTASTASSSEASTYPSTIGQQNDPLLRLGAGLPHNSSGTPCIPPFWHANPALLASAASLIGSGDISQTMALLNVNPLGLQPFVQAQTPQQANTHNSNSEEEGANRAQQNCLSLLASLQQPSFDFSSLSTSSPATLAALASAATAATNAQLSSAAQTQPDAENHASKPVAKASGGGRASHGSGSRALNASSSVTAAAAALDHLDVDWDSVGLREAELAAMEICKTASTLFETTDGTTPVPSSPAAVGEAVLTAAQLTISARAMLKFVKGLTPTQLGINWHACTQRFCVTYTTRDEQNPRSWTLGAYSNGKLHYKYFGPRSWTVMGLKEALRKAFKARTSLLLGQGIIEEPEDTGLSKEELTYHARQLLQQLRDSLGVKKGNVHKGLYISWHPKTRRFVVALKSCESGKTIYKYFSPKERSIKGIKTALLDAHQMVVAACQ</sequence>
<accession>A0A0S4TEN0</accession>
<feature type="region of interest" description="Disordered" evidence="1">
    <location>
        <begin position="55"/>
        <end position="81"/>
    </location>
</feature>
<feature type="region of interest" description="Disordered" evidence="1">
    <location>
        <begin position="1"/>
        <end position="32"/>
    </location>
</feature>
<feature type="region of interest" description="Disordered" evidence="1">
    <location>
        <begin position="489"/>
        <end position="527"/>
    </location>
</feature>
<evidence type="ECO:0000256" key="1">
    <source>
        <dbReference type="SAM" id="MobiDB-lite"/>
    </source>
</evidence>
<feature type="compositionally biased region" description="Low complexity" evidence="1">
    <location>
        <begin position="330"/>
        <end position="348"/>
    </location>
</feature>